<protein>
    <submittedName>
        <fullName evidence="2">Universal bacterial protein YeaZ</fullName>
    </submittedName>
</protein>
<dbReference type="Gene3D" id="3.30.420.40">
    <property type="match status" value="1"/>
</dbReference>
<proteinExistence type="predicted"/>
<name>A0A430FTA7_9BIFI</name>
<keyword evidence="3" id="KW-1185">Reference proteome</keyword>
<dbReference type="GO" id="GO:0002949">
    <property type="term" value="P:tRNA threonylcarbamoyladenosine modification"/>
    <property type="evidence" value="ECO:0007669"/>
    <property type="project" value="InterPro"/>
</dbReference>
<evidence type="ECO:0000313" key="2">
    <source>
        <dbReference type="EMBL" id="RSX56100.1"/>
    </source>
</evidence>
<dbReference type="NCBIfam" id="TIGR03725">
    <property type="entry name" value="T6A_YeaZ"/>
    <property type="match status" value="1"/>
</dbReference>
<sequence length="280" mass="29746">MHTLVIDTSFGSTVGFVDHTPIIDEDSRSHVEHLQTNIALAAKQAGITPQQIERIVVGIGPAPYTGLRAGIVAAKALAIATGAQVLGQDDLTPNVAMMRMAHQKDARVADVDFLAEVPAAQTDGKHVYATLSVNDARRKQLYFTLIVDEYSNEGAQTVLIDMDIDAADNIAVRVNDAIAKYCDEHAGVEVSVDVAGHGAAKYAASWQNIAKLGVVIDHSVLDCGAAGLATFAACAEQDVDSSNEANAVRDVEPLYLRRPDVSVPNPLKHVLNHGGVKSHE</sequence>
<dbReference type="Proteomes" id="UP000287609">
    <property type="component" value="Unassembled WGS sequence"/>
</dbReference>
<dbReference type="EMBL" id="QXGM01000001">
    <property type="protein sequence ID" value="RSX56100.1"/>
    <property type="molecule type" value="Genomic_DNA"/>
</dbReference>
<accession>A0A430FTA7</accession>
<evidence type="ECO:0000313" key="3">
    <source>
        <dbReference type="Proteomes" id="UP000287609"/>
    </source>
</evidence>
<feature type="domain" description="Gcp-like" evidence="1">
    <location>
        <begin position="27"/>
        <end position="103"/>
    </location>
</feature>
<organism evidence="2 3">
    <name type="scientific">Bifidobacterium dolichotidis</name>
    <dbReference type="NCBI Taxonomy" id="2306976"/>
    <lineage>
        <taxon>Bacteria</taxon>
        <taxon>Bacillati</taxon>
        <taxon>Actinomycetota</taxon>
        <taxon>Actinomycetes</taxon>
        <taxon>Bifidobacteriales</taxon>
        <taxon>Bifidobacteriaceae</taxon>
        <taxon>Bifidobacterium</taxon>
    </lineage>
</organism>
<gene>
    <name evidence="2" type="ORF">D2E26_0663</name>
</gene>
<dbReference type="Pfam" id="PF00814">
    <property type="entry name" value="TsaD"/>
    <property type="match status" value="1"/>
</dbReference>
<evidence type="ECO:0000259" key="1">
    <source>
        <dbReference type="Pfam" id="PF00814"/>
    </source>
</evidence>
<dbReference type="InterPro" id="IPR000905">
    <property type="entry name" value="Gcp-like_dom"/>
</dbReference>
<dbReference type="SUPFAM" id="SSF53067">
    <property type="entry name" value="Actin-like ATPase domain"/>
    <property type="match status" value="1"/>
</dbReference>
<dbReference type="InterPro" id="IPR043129">
    <property type="entry name" value="ATPase_NBD"/>
</dbReference>
<reference evidence="2 3" key="1">
    <citation type="submission" date="2018-09" db="EMBL/GenBank/DDBJ databases">
        <title>Characterization of the phylogenetic diversity of five novel species belonging to the genus Bifidobacterium.</title>
        <authorList>
            <person name="Lugli G.A."/>
            <person name="Duranti S."/>
            <person name="Milani C."/>
        </authorList>
    </citation>
    <scope>NUCLEOTIDE SEQUENCE [LARGE SCALE GENOMIC DNA]</scope>
    <source>
        <strain evidence="2 3">2036B</strain>
    </source>
</reference>
<dbReference type="AlphaFoldDB" id="A0A430FTA7"/>
<dbReference type="InterPro" id="IPR022496">
    <property type="entry name" value="T6A_TsaB"/>
</dbReference>
<comment type="caution">
    <text evidence="2">The sequence shown here is derived from an EMBL/GenBank/DDBJ whole genome shotgun (WGS) entry which is preliminary data.</text>
</comment>
<dbReference type="OrthoDB" id="9809995at2"/>
<dbReference type="RefSeq" id="WP_125963246.1">
    <property type="nucleotide sequence ID" value="NZ_QXGM01000001.1"/>
</dbReference>